<sequence>MSIAAIQTAERFNDRGHILYAAVRLPHSAPQEAVNLPSTRFEVISSGRGRYRRPDGSIGEQMIVQLKDITDEKGL</sequence>
<evidence type="ECO:0000313" key="2">
    <source>
        <dbReference type="Proteomes" id="UP000006447"/>
    </source>
</evidence>
<protein>
    <submittedName>
        <fullName evidence="1">Uncharacterized protein</fullName>
    </submittedName>
</protein>
<proteinExistence type="predicted"/>
<dbReference type="AlphaFoldDB" id="I0WKP2"/>
<dbReference type="PATRIC" id="fig|1165867.3.peg.5223"/>
<comment type="caution">
    <text evidence="1">The sequence shown here is derived from an EMBL/GenBank/DDBJ whole genome shotgun (WGS) entry which is preliminary data.</text>
</comment>
<evidence type="ECO:0000313" key="1">
    <source>
        <dbReference type="EMBL" id="EID76958.1"/>
    </source>
</evidence>
<organism evidence="1 2">
    <name type="scientific">Rhodococcus opacus RKJ300 = JCM 13270</name>
    <dbReference type="NCBI Taxonomy" id="1165867"/>
    <lineage>
        <taxon>Bacteria</taxon>
        <taxon>Bacillati</taxon>
        <taxon>Actinomycetota</taxon>
        <taxon>Actinomycetes</taxon>
        <taxon>Mycobacteriales</taxon>
        <taxon>Nocardiaceae</taxon>
        <taxon>Rhodococcus</taxon>
    </lineage>
</organism>
<name>I0WKP2_RHOOP</name>
<dbReference type="Proteomes" id="UP000006447">
    <property type="component" value="Unassembled WGS sequence"/>
</dbReference>
<reference evidence="1 2" key="1">
    <citation type="journal article" date="2012" name="J. Bacteriol.">
        <title>Draft genome sequence of the nitrophenol-degrading actinomycete Rhodococcus imtechensis RKJ300.</title>
        <authorList>
            <person name="Vikram S."/>
            <person name="Kumar S."/>
            <person name="Subramanian S."/>
            <person name="Raghava G.P."/>
        </authorList>
    </citation>
    <scope>NUCLEOTIDE SEQUENCE [LARGE SCALE GENOMIC DNA]</scope>
    <source>
        <strain evidence="1 2">RKJ300</strain>
    </source>
</reference>
<dbReference type="EMBL" id="AJJH01000141">
    <property type="protein sequence ID" value="EID76958.1"/>
    <property type="molecule type" value="Genomic_DNA"/>
</dbReference>
<accession>I0WKP2</accession>
<gene>
    <name evidence="1" type="ORF">W59_25576</name>
</gene>